<protein>
    <submittedName>
        <fullName evidence="3">Uncharacterized protein</fullName>
    </submittedName>
</protein>
<evidence type="ECO:0000256" key="2">
    <source>
        <dbReference type="SAM" id="MobiDB-lite"/>
    </source>
</evidence>
<feature type="region of interest" description="Disordered" evidence="2">
    <location>
        <begin position="130"/>
        <end position="151"/>
    </location>
</feature>
<dbReference type="STRING" id="1555112.LIP_2371"/>
<dbReference type="PANTHER" id="PTHR34301:SF8">
    <property type="entry name" value="ATPASE DOMAIN-CONTAINING PROTEIN"/>
    <property type="match status" value="1"/>
</dbReference>
<feature type="coiled-coil region" evidence="1">
    <location>
        <begin position="172"/>
        <end position="203"/>
    </location>
</feature>
<evidence type="ECO:0000313" key="4">
    <source>
        <dbReference type="Proteomes" id="UP000065807"/>
    </source>
</evidence>
<sequence>MVEMRVKSFGQFARWYVETSSDPEVREALDSAGLKEKAGRSVSPQLRRRKLVEVWTRYHSGPAARISAHFAEDDKVKAAAKAVQGKSPQEAGELLDGLVAAHGVRPVALALVTSGDKFLEKLGYDLVSQRGDEVEASPDSDRRDDMENDPTHGVQMLSRLQELVDQDAPVGIAELETAVEGLRQAIERRKQREEERKGSLRALDDVLARWGSYVEELEYHGLGGRLPLERELYYALSSEDLANAIDLLDEVASYLGQTKELRARLIAKFSPEDTARLARLNTTLNELVGDVSSLLSPHDGGPPKGGVPAETPPEDVAPDDEPADHPVQTAEALDDSGASDSAVVPVSGVDSERPGSELSNDTPTVPREESIEQPGVEASWTTKEDALPQDEIALPEQARAGAVAGPAPSATPFTPSNDVGKQARAADHGIPVAVKEGETVSVHHPTASSTALQAYFWRAFGAADTAGAYWLATEWERRHAAQSNDKEQEPKGNAGATRGAVLPSWAVLAAHLGLRASWDDLEAHERIQRIIREHPTPAHELAAVTGLPSHLCARLVLLTVVKPTLEAPDTSPWGWLQDAQANLHPTEDEPMRSLAAAVREVAGAGLPVQAIRAAFQSPETEESADPGLVAENIRLWLEKARQGRLLARLGSLVLRAITRSDSELGSAVEALLRESPDAGERVSSLFEGPLASEETIKGWVRDTSEDITRQGSKTNPLQARALDQVVSKLSQLRSLLLAWSYEHEKQSKWGTDARSAAARFRKAAEDASAALSDETPTDDPASFGWRPPWGSLGADLESDADAREWGDSRPEALRLPELAEKGIKAFVVAASAQLTLAGHQDWERELLLPALLAEDPPLTVEGRFAAGDPSMAWVDVTKVLDEGRSMTDAFRLHLERKDFLPARLILEHLEQADAIGAANLRKELEHHRNLAHEELRKRTAAVRRNLEEATIDHALDEHDRADVDGRLLSIEDAPDDRIGVRLQELDSIVEEITQHREKRRSSLGKHIGELLRDLTEAETAAPTVATARRYLQEAGRLAAAGDLPLADEYLTHAEQVIRLGEDPQWEHVDGAEADERDERPVEQFKRAIPQLLNQLSDEQSAGWGRRLHAIDAIAQREEFAGLSMKAVPGKEAQKSAESLAAYLELKKARQVRTELLPQVAKVLDHIGFAIPKPQIVRRDADRALLKVRMAAGPDCPLPEFGSQRGGTYDVVMVFGQPGHDAVSQILDAYGVARSHPIVLYMGRLSLLQRQEWSYRCRVAGLTALLVDELLLYFLATRRGLHLHTAVSCGIAWGHANPYEPQGAVPQEMFKGRRRELAELLQPRGSTFIYGGRQFGKSVLLSVMQRELHRPDRRWYAFYEDIRQIGRQATAEQVWVRVRRALTASRLVDERTSHDPERLVDRILDLFAGDGDLRVTFLFDESDYFLDADQRSDFTQVHRLKRIRDQSGGRFRVVFSGLHSVQRFERLSNQPFAHLGPPVVVGPLEPRAAMALVQEPLHALGFEFESRDVVLRILSYTNYHPALIQLFCKELVHLVRQRTDDPPFTVTMKDVETLYLRPALRALLVQRFEWTLDLDDRYRALVYAMILAQKNDQDGYRREFTPAELWQLAHERWPNGFSKEPDDEFRSYLEELRGLGVLIRMPSGHYRLRNGNVVRGLGSIEWIREQLDSISRRSAPGEPDYRQQVFGFDLGRRKAFGPLTIGQASDLLGGPCGVGVVFGSDALSIGRVQDVLAAATTMADATDTREWVRTLPDDCTDLGQLRAFLESERRKLKSGRLTVVAYGSHPAFLSGSLQRSLKDMQDWLEHRMGSGASQTVGRLVVLLRPRQILQWMLEDGAEEEGVPRVPGTSVTLRRWTHPVVKATLADLDLTATDQITSRVMATTGGWPWLLDQLLDHAQRAKTRKSRTLVSIIQDVDETLQQNLGGTATAFIEALGLQDVPNGQALLQLVDALGDVADEDLWEAAELSDDAALKRLARRELSALAHSLRRMGLLEWRDGSLSVEPMAARFVLGKKVPS</sequence>
<dbReference type="EMBL" id="AP014924">
    <property type="protein sequence ID" value="BAS28212.1"/>
    <property type="molecule type" value="Genomic_DNA"/>
</dbReference>
<feature type="compositionally biased region" description="Acidic residues" evidence="2">
    <location>
        <begin position="312"/>
        <end position="322"/>
    </location>
</feature>
<dbReference type="PATRIC" id="fig|1555112.3.peg.2417"/>
<gene>
    <name evidence="3" type="ORF">LIP_2371</name>
</gene>
<proteinExistence type="predicted"/>
<dbReference type="Gene3D" id="3.40.50.300">
    <property type="entry name" value="P-loop containing nucleotide triphosphate hydrolases"/>
    <property type="match status" value="1"/>
</dbReference>
<reference evidence="4" key="2">
    <citation type="journal article" date="2016" name="Int. J. Syst. Evol. Microbiol.">
        <title>Complete genome sequence and cell structure of Limnochorda pilosa, a Gram-negative spore-former within the phylum Firmicutes.</title>
        <authorList>
            <person name="Watanabe M."/>
            <person name="Kojima H."/>
            <person name="Fukui M."/>
        </authorList>
    </citation>
    <scope>NUCLEOTIDE SEQUENCE [LARGE SCALE GENOMIC DNA]</scope>
    <source>
        <strain evidence="4">HC45</strain>
    </source>
</reference>
<organism evidence="3 4">
    <name type="scientific">Limnochorda pilosa</name>
    <dbReference type="NCBI Taxonomy" id="1555112"/>
    <lineage>
        <taxon>Bacteria</taxon>
        <taxon>Bacillati</taxon>
        <taxon>Bacillota</taxon>
        <taxon>Limnochordia</taxon>
        <taxon>Limnochordales</taxon>
        <taxon>Limnochordaceae</taxon>
        <taxon>Limnochorda</taxon>
    </lineage>
</organism>
<keyword evidence="4" id="KW-1185">Reference proteome</keyword>
<feature type="coiled-coil region" evidence="1">
    <location>
        <begin position="917"/>
        <end position="952"/>
    </location>
</feature>
<name>A0A0K2SMI8_LIMPI</name>
<reference evidence="4" key="1">
    <citation type="submission" date="2015-07" db="EMBL/GenBank/DDBJ databases">
        <title>Complete genome sequence and phylogenetic analysis of Limnochorda pilosa.</title>
        <authorList>
            <person name="Watanabe M."/>
            <person name="Kojima H."/>
            <person name="Fukui M."/>
        </authorList>
    </citation>
    <scope>NUCLEOTIDE SEQUENCE [LARGE SCALE GENOMIC DNA]</scope>
    <source>
        <strain evidence="4">HC45</strain>
    </source>
</reference>
<feature type="region of interest" description="Disordered" evidence="2">
    <location>
        <begin position="292"/>
        <end position="378"/>
    </location>
</feature>
<dbReference type="KEGG" id="lpil:LIP_2371"/>
<dbReference type="RefSeq" id="WP_144440453.1">
    <property type="nucleotide sequence ID" value="NZ_AP014924.1"/>
</dbReference>
<dbReference type="Proteomes" id="UP000065807">
    <property type="component" value="Chromosome"/>
</dbReference>
<keyword evidence="1" id="KW-0175">Coiled coil</keyword>
<dbReference type="SUPFAM" id="SSF52540">
    <property type="entry name" value="P-loop containing nucleoside triphosphate hydrolases"/>
    <property type="match status" value="1"/>
</dbReference>
<dbReference type="InterPro" id="IPR027417">
    <property type="entry name" value="P-loop_NTPase"/>
</dbReference>
<feature type="region of interest" description="Disordered" evidence="2">
    <location>
        <begin position="767"/>
        <end position="788"/>
    </location>
</feature>
<evidence type="ECO:0000313" key="3">
    <source>
        <dbReference type="EMBL" id="BAS28212.1"/>
    </source>
</evidence>
<dbReference type="OrthoDB" id="6951663at2"/>
<dbReference type="PANTHER" id="PTHR34301">
    <property type="entry name" value="DNA-BINDING PROTEIN-RELATED"/>
    <property type="match status" value="1"/>
</dbReference>
<accession>A0A0K2SMI8</accession>
<evidence type="ECO:0000256" key="1">
    <source>
        <dbReference type="SAM" id="Coils"/>
    </source>
</evidence>